<gene>
    <name evidence="1" type="ORF">LCI18_014084</name>
</gene>
<sequence length="496" mass="54396">MSHGNETKEMAAIEPCAGSDDAPSSDPKLDMMANAKDIGAAAYVEARNLDSDDLDGERRRLMTSFVFQFLDKLSLNYAAAYTLIPDLGLEGQQYSTVASAFAYGNIIWYIPASMLLQRLPVAKYTGIMIGVWGGLLMCCAAANNFGGIFALRFILGMAESNMTPAYMMICSMFFTRQELSLRLVLFIAMNGLATAGGSLIAFGLGHVHSTSITSWQLIFLVIGGANLIWSILFLYIVPDSPMNARWLNEREKLVAVDRVSQNMIGIKDKAFKWRQIQEAFLDPKVYILCICGFCNGVGSGGLGYFGSALLKGYGFSGINATLLQLPTGIIEFVVLPISGWVASRYINARCYVAVVTLSIPLAGFLGIRLTSLEHQWRLVGSTWILYVFAIGAAMCYSLLAANFAGHTKRSFVNGLWFVVWACGNVAGTNFFKADEAPRYFTGITALLSFTSGTMNKRRDSVYGARDVIDGEADDQGIRAGFMDKTDIENKRFRYAY</sequence>
<protein>
    <submittedName>
        <fullName evidence="1">Uncharacterized protein</fullName>
    </submittedName>
</protein>
<name>A0ACD3ZP72_FUSSC</name>
<proteinExistence type="predicted"/>
<dbReference type="EMBL" id="CP090040">
    <property type="protein sequence ID" value="UPL03150.1"/>
    <property type="molecule type" value="Genomic_DNA"/>
</dbReference>
<evidence type="ECO:0000313" key="2">
    <source>
        <dbReference type="Proteomes" id="UP000830768"/>
    </source>
</evidence>
<dbReference type="Proteomes" id="UP000830768">
    <property type="component" value="Chromosome 12"/>
</dbReference>
<organism evidence="1 2">
    <name type="scientific">Fusarium solani subsp. cucurbitae</name>
    <name type="common">Neocosmosporum cucurbitae</name>
    <dbReference type="NCBI Taxonomy" id="2747967"/>
    <lineage>
        <taxon>Eukaryota</taxon>
        <taxon>Fungi</taxon>
        <taxon>Dikarya</taxon>
        <taxon>Ascomycota</taxon>
        <taxon>Pezizomycotina</taxon>
        <taxon>Sordariomycetes</taxon>
        <taxon>Hypocreomycetidae</taxon>
        <taxon>Hypocreales</taxon>
        <taxon>Nectriaceae</taxon>
        <taxon>Fusarium</taxon>
        <taxon>Fusarium solani species complex</taxon>
    </lineage>
</organism>
<reference evidence="1" key="1">
    <citation type="submission" date="2021-11" db="EMBL/GenBank/DDBJ databases">
        <title>Fusarium solani-melongenae Genome sequencing and assembly.</title>
        <authorList>
            <person name="Xie S."/>
            <person name="Huang L."/>
            <person name="Zhang X."/>
        </authorList>
    </citation>
    <scope>NUCLEOTIDE SEQUENCE</scope>
    <source>
        <strain evidence="1">CRI 24-3</strain>
    </source>
</reference>
<accession>A0ACD3ZP72</accession>
<keyword evidence="2" id="KW-1185">Reference proteome</keyword>
<evidence type="ECO:0000313" key="1">
    <source>
        <dbReference type="EMBL" id="UPL03150.1"/>
    </source>
</evidence>